<keyword evidence="1" id="KW-0479">Metal-binding</keyword>
<evidence type="ECO:0000259" key="2">
    <source>
        <dbReference type="PROSITE" id="PS50158"/>
    </source>
</evidence>
<keyword evidence="4" id="KW-1185">Reference proteome</keyword>
<dbReference type="InParanoid" id="A0A200QG24"/>
<dbReference type="Proteomes" id="UP000195402">
    <property type="component" value="Unassembled WGS sequence"/>
</dbReference>
<gene>
    <name evidence="3" type="ORF">BVC80_8741g7</name>
</gene>
<proteinExistence type="predicted"/>
<reference evidence="3 4" key="1">
    <citation type="journal article" date="2017" name="Mol. Plant">
        <title>The Genome of Medicinal Plant Macleaya cordata Provides New Insights into Benzylisoquinoline Alkaloids Metabolism.</title>
        <authorList>
            <person name="Liu X."/>
            <person name="Liu Y."/>
            <person name="Huang P."/>
            <person name="Ma Y."/>
            <person name="Qing Z."/>
            <person name="Tang Q."/>
            <person name="Cao H."/>
            <person name="Cheng P."/>
            <person name="Zheng Y."/>
            <person name="Yuan Z."/>
            <person name="Zhou Y."/>
            <person name="Liu J."/>
            <person name="Tang Z."/>
            <person name="Zhuo Y."/>
            <person name="Zhang Y."/>
            <person name="Yu L."/>
            <person name="Huang J."/>
            <person name="Yang P."/>
            <person name="Peng Q."/>
            <person name="Zhang J."/>
            <person name="Jiang W."/>
            <person name="Zhang Z."/>
            <person name="Lin K."/>
            <person name="Ro D.K."/>
            <person name="Chen X."/>
            <person name="Xiong X."/>
            <person name="Shang Y."/>
            <person name="Huang S."/>
            <person name="Zeng J."/>
        </authorList>
    </citation>
    <scope>NUCLEOTIDE SEQUENCE [LARGE SCALE GENOMIC DNA]</scope>
    <source>
        <strain evidence="4">cv. BLH2017</strain>
        <tissue evidence="3">Root</tissue>
    </source>
</reference>
<evidence type="ECO:0000313" key="4">
    <source>
        <dbReference type="Proteomes" id="UP000195402"/>
    </source>
</evidence>
<dbReference type="EMBL" id="MVGT01002083">
    <property type="protein sequence ID" value="OVA09414.1"/>
    <property type="molecule type" value="Genomic_DNA"/>
</dbReference>
<evidence type="ECO:0000313" key="3">
    <source>
        <dbReference type="EMBL" id="OVA09414.1"/>
    </source>
</evidence>
<comment type="caution">
    <text evidence="3">The sequence shown here is derived from an EMBL/GenBank/DDBJ whole genome shotgun (WGS) entry which is preliminary data.</text>
</comment>
<sequence>MAEKFSSSSNFKWDFEICQLCEQPSHIAISCPWMYSKCMIRRCIRLCMLLFCDGNISKGKKYLKCQFPDCDSFIWLEDAIKGKNSTAMKCHLCGDDDHLGKDCPWEGYPCRRPRCSGWRHILTSHTEQNPKNKYLVCDKCHSFKWLSDAIVKHQGTTKQEQLLSKSPSSSRMKGKHICNDVPDDDFCEEFDLKARDMDATQR</sequence>
<dbReference type="InterPro" id="IPR001878">
    <property type="entry name" value="Znf_CCHC"/>
</dbReference>
<dbReference type="PROSITE" id="PS50158">
    <property type="entry name" value="ZF_CCHC"/>
    <property type="match status" value="1"/>
</dbReference>
<dbReference type="GO" id="GO:0008270">
    <property type="term" value="F:zinc ion binding"/>
    <property type="evidence" value="ECO:0007669"/>
    <property type="project" value="UniProtKB-KW"/>
</dbReference>
<organism evidence="3 4">
    <name type="scientific">Macleaya cordata</name>
    <name type="common">Five-seeded plume-poppy</name>
    <name type="synonym">Bocconia cordata</name>
    <dbReference type="NCBI Taxonomy" id="56857"/>
    <lineage>
        <taxon>Eukaryota</taxon>
        <taxon>Viridiplantae</taxon>
        <taxon>Streptophyta</taxon>
        <taxon>Embryophyta</taxon>
        <taxon>Tracheophyta</taxon>
        <taxon>Spermatophyta</taxon>
        <taxon>Magnoliopsida</taxon>
        <taxon>Ranunculales</taxon>
        <taxon>Papaveraceae</taxon>
        <taxon>Papaveroideae</taxon>
        <taxon>Macleaya</taxon>
    </lineage>
</organism>
<accession>A0A200QG24</accession>
<feature type="domain" description="CCHC-type" evidence="2">
    <location>
        <begin position="89"/>
        <end position="104"/>
    </location>
</feature>
<name>A0A200QG24_MACCD</name>
<protein>
    <submittedName>
        <fullName evidence="3">Zinc finger protein</fullName>
    </submittedName>
</protein>
<evidence type="ECO:0000256" key="1">
    <source>
        <dbReference type="PROSITE-ProRule" id="PRU00047"/>
    </source>
</evidence>
<keyword evidence="1" id="KW-0862">Zinc</keyword>
<dbReference type="GO" id="GO:0003676">
    <property type="term" value="F:nucleic acid binding"/>
    <property type="evidence" value="ECO:0007669"/>
    <property type="project" value="InterPro"/>
</dbReference>
<keyword evidence="1" id="KW-0863">Zinc-finger</keyword>
<dbReference type="OrthoDB" id="1103794at2759"/>
<dbReference type="AlphaFoldDB" id="A0A200QG24"/>